<protein>
    <submittedName>
        <fullName evidence="1">Uncharacterized protein</fullName>
    </submittedName>
</protein>
<proteinExistence type="predicted"/>
<comment type="caution">
    <text evidence="1">The sequence shown here is derived from an EMBL/GenBank/DDBJ whole genome shotgun (WGS) entry which is preliminary data.</text>
</comment>
<dbReference type="Gene3D" id="2.40.320.10">
    <property type="entry name" value="Hypothetical Protein Pfu-838710-001"/>
    <property type="match status" value="1"/>
</dbReference>
<name>A0ABP7LIM8_9ACTN</name>
<evidence type="ECO:0000313" key="2">
    <source>
        <dbReference type="Proteomes" id="UP001501563"/>
    </source>
</evidence>
<dbReference type="EMBL" id="BAAAZA010000050">
    <property type="protein sequence ID" value="GAA3902492.1"/>
    <property type="molecule type" value="Genomic_DNA"/>
</dbReference>
<dbReference type="Proteomes" id="UP001501563">
    <property type="component" value="Unassembled WGS sequence"/>
</dbReference>
<gene>
    <name evidence="1" type="ORF">GCM10022207_84480</name>
</gene>
<sequence length="64" mass="7101">MLAEADFTSDDEAQSFVPPAECVAEVTEDTHFTEGQLVRTSREKLFEWLAAYGLYPEGSQDAAE</sequence>
<evidence type="ECO:0000313" key="1">
    <source>
        <dbReference type="EMBL" id="GAA3902492.1"/>
    </source>
</evidence>
<reference evidence="2" key="1">
    <citation type="journal article" date="2019" name="Int. J. Syst. Evol. Microbiol.">
        <title>The Global Catalogue of Microorganisms (GCM) 10K type strain sequencing project: providing services to taxonomists for standard genome sequencing and annotation.</title>
        <authorList>
            <consortium name="The Broad Institute Genomics Platform"/>
            <consortium name="The Broad Institute Genome Sequencing Center for Infectious Disease"/>
            <person name="Wu L."/>
            <person name="Ma J."/>
        </authorList>
    </citation>
    <scope>NUCLEOTIDE SEQUENCE [LARGE SCALE GENOMIC DNA]</scope>
    <source>
        <strain evidence="2">JCM 16578</strain>
    </source>
</reference>
<accession>A0ABP7LIM8</accession>
<keyword evidence="2" id="KW-1185">Reference proteome</keyword>
<organism evidence="1 2">
    <name type="scientific">Streptomyces lannensis</name>
    <dbReference type="NCBI Taxonomy" id="766498"/>
    <lineage>
        <taxon>Bacteria</taxon>
        <taxon>Bacillati</taxon>
        <taxon>Actinomycetota</taxon>
        <taxon>Actinomycetes</taxon>
        <taxon>Kitasatosporales</taxon>
        <taxon>Streptomycetaceae</taxon>
        <taxon>Streptomyces</taxon>
    </lineage>
</organism>